<reference evidence="2" key="2">
    <citation type="submission" date="2019-10" db="EMBL/GenBank/DDBJ databases">
        <title>A de novo genome assembly of a pear dwarfing rootstock.</title>
        <authorList>
            <person name="Wang F."/>
            <person name="Wang J."/>
            <person name="Li S."/>
            <person name="Zhang Y."/>
            <person name="Fang M."/>
            <person name="Ma L."/>
            <person name="Zhao Y."/>
            <person name="Jiang S."/>
        </authorList>
    </citation>
    <scope>NUCLEOTIDE SEQUENCE [LARGE SCALE GENOMIC DNA]</scope>
</reference>
<dbReference type="AlphaFoldDB" id="A0A5N5GF37"/>
<evidence type="ECO:0000313" key="2">
    <source>
        <dbReference type="Proteomes" id="UP000327157"/>
    </source>
</evidence>
<proteinExistence type="predicted"/>
<protein>
    <submittedName>
        <fullName evidence="1">Transcription factor MYB44-like</fullName>
    </submittedName>
</protein>
<reference evidence="1 2" key="1">
    <citation type="submission" date="2019-09" db="EMBL/GenBank/DDBJ databases">
        <authorList>
            <person name="Ou C."/>
        </authorList>
    </citation>
    <scope>NUCLEOTIDE SEQUENCE [LARGE SCALE GENOMIC DNA]</scope>
    <source>
        <strain evidence="1">S2</strain>
        <tissue evidence="1">Leaf</tissue>
    </source>
</reference>
<sequence>MKARNKKTVAMVATAATMVREAPTTTRSYGNSFTATLVSGLSGKSCRLHQWCNQLSPEVEQRAFTPEEVEIIDEARQVRK</sequence>
<dbReference type="EMBL" id="SMOL01000458">
    <property type="protein sequence ID" value="KAB2612401.1"/>
    <property type="molecule type" value="Genomic_DNA"/>
</dbReference>
<gene>
    <name evidence="1" type="ORF">D8674_034717</name>
</gene>
<organism evidence="1 2">
    <name type="scientific">Pyrus ussuriensis x Pyrus communis</name>
    <dbReference type="NCBI Taxonomy" id="2448454"/>
    <lineage>
        <taxon>Eukaryota</taxon>
        <taxon>Viridiplantae</taxon>
        <taxon>Streptophyta</taxon>
        <taxon>Embryophyta</taxon>
        <taxon>Tracheophyta</taxon>
        <taxon>Spermatophyta</taxon>
        <taxon>Magnoliopsida</taxon>
        <taxon>eudicotyledons</taxon>
        <taxon>Gunneridae</taxon>
        <taxon>Pentapetalae</taxon>
        <taxon>rosids</taxon>
        <taxon>fabids</taxon>
        <taxon>Rosales</taxon>
        <taxon>Rosaceae</taxon>
        <taxon>Amygdaloideae</taxon>
        <taxon>Maleae</taxon>
        <taxon>Pyrus</taxon>
    </lineage>
</organism>
<reference evidence="1 2" key="3">
    <citation type="submission" date="2019-11" db="EMBL/GenBank/DDBJ databases">
        <title>A de novo genome assembly of a pear dwarfing rootstock.</title>
        <authorList>
            <person name="Wang F."/>
            <person name="Wang J."/>
            <person name="Li S."/>
            <person name="Zhang Y."/>
            <person name="Fang M."/>
            <person name="Ma L."/>
            <person name="Zhao Y."/>
            <person name="Jiang S."/>
        </authorList>
    </citation>
    <scope>NUCLEOTIDE SEQUENCE [LARGE SCALE GENOMIC DNA]</scope>
    <source>
        <strain evidence="1">S2</strain>
        <tissue evidence="1">Leaf</tissue>
    </source>
</reference>
<evidence type="ECO:0000313" key="1">
    <source>
        <dbReference type="EMBL" id="KAB2612401.1"/>
    </source>
</evidence>
<name>A0A5N5GF37_9ROSA</name>
<dbReference type="OrthoDB" id="2143914at2759"/>
<keyword evidence="2" id="KW-1185">Reference proteome</keyword>
<accession>A0A5N5GF37</accession>
<dbReference type="Proteomes" id="UP000327157">
    <property type="component" value="Chromosome 9"/>
</dbReference>
<comment type="caution">
    <text evidence="1">The sequence shown here is derived from an EMBL/GenBank/DDBJ whole genome shotgun (WGS) entry which is preliminary data.</text>
</comment>